<comment type="caution">
    <text evidence="2">The sequence shown here is derived from an EMBL/GenBank/DDBJ whole genome shotgun (WGS) entry which is preliminary data.</text>
</comment>
<evidence type="ECO:0000313" key="2">
    <source>
        <dbReference type="EMBL" id="CAI6333164.1"/>
    </source>
</evidence>
<dbReference type="AlphaFoldDB" id="A0A9W4UD40"/>
<dbReference type="Proteomes" id="UP001152607">
    <property type="component" value="Unassembled WGS sequence"/>
</dbReference>
<dbReference type="EMBL" id="CAOQHR010000004">
    <property type="protein sequence ID" value="CAI6333164.1"/>
    <property type="molecule type" value="Genomic_DNA"/>
</dbReference>
<sequence>MMFLLRNVDLPLPPFPPPRPISLHPPLHPPLLVPPLHLIRPLHPQPLHLPPNPLDRGGQGLQGGSQGVPNPCLLAALDRRAIPKPLPHLLPLPQPRGQKQPQKPPHPPPHPPRPPPHPPDNWAQGPNEKVIGEKPPKLREERAENGAVPRLRLWCFHLQSHVRKLASNSMNSLLGSRMEG</sequence>
<keyword evidence="3" id="KW-1185">Reference proteome</keyword>
<organism evidence="2 3">
    <name type="scientific">Periconia digitata</name>
    <dbReference type="NCBI Taxonomy" id="1303443"/>
    <lineage>
        <taxon>Eukaryota</taxon>
        <taxon>Fungi</taxon>
        <taxon>Dikarya</taxon>
        <taxon>Ascomycota</taxon>
        <taxon>Pezizomycotina</taxon>
        <taxon>Dothideomycetes</taxon>
        <taxon>Pleosporomycetidae</taxon>
        <taxon>Pleosporales</taxon>
        <taxon>Massarineae</taxon>
        <taxon>Periconiaceae</taxon>
        <taxon>Periconia</taxon>
    </lineage>
</organism>
<feature type="compositionally biased region" description="Pro residues" evidence="1">
    <location>
        <begin position="84"/>
        <end position="94"/>
    </location>
</feature>
<reference evidence="2" key="1">
    <citation type="submission" date="2023-01" db="EMBL/GenBank/DDBJ databases">
        <authorList>
            <person name="Van Ghelder C."/>
            <person name="Rancurel C."/>
        </authorList>
    </citation>
    <scope>NUCLEOTIDE SEQUENCE</scope>
    <source>
        <strain evidence="2">CNCM I-4278</strain>
    </source>
</reference>
<protein>
    <submittedName>
        <fullName evidence="2">Uncharacterized protein</fullName>
    </submittedName>
</protein>
<feature type="compositionally biased region" description="Pro residues" evidence="1">
    <location>
        <begin position="102"/>
        <end position="119"/>
    </location>
</feature>
<evidence type="ECO:0000256" key="1">
    <source>
        <dbReference type="SAM" id="MobiDB-lite"/>
    </source>
</evidence>
<evidence type="ECO:0000313" key="3">
    <source>
        <dbReference type="Proteomes" id="UP001152607"/>
    </source>
</evidence>
<accession>A0A9W4UD40</accession>
<name>A0A9W4UD40_9PLEO</name>
<proteinExistence type="predicted"/>
<feature type="compositionally biased region" description="Basic and acidic residues" evidence="1">
    <location>
        <begin position="130"/>
        <end position="144"/>
    </location>
</feature>
<feature type="compositionally biased region" description="Gly residues" evidence="1">
    <location>
        <begin position="57"/>
        <end position="66"/>
    </location>
</feature>
<gene>
    <name evidence="2" type="ORF">PDIGIT_LOCUS6200</name>
</gene>
<feature type="region of interest" description="Disordered" evidence="1">
    <location>
        <begin position="84"/>
        <end position="145"/>
    </location>
</feature>
<feature type="region of interest" description="Disordered" evidence="1">
    <location>
        <begin position="47"/>
        <end position="71"/>
    </location>
</feature>